<accession>G0NTP6</accession>
<dbReference type="EMBL" id="GL379945">
    <property type="protein sequence ID" value="EGT37326.1"/>
    <property type="molecule type" value="Genomic_DNA"/>
</dbReference>
<comment type="function">
    <text evidence="1">Decapping enzyme for NAD-capped RNAs: specifically hydrolyzes the nicotinamide adenine dinucleotide (NAD) cap from a subset of RNAs by removing the entire NAD moiety from the 5'-end of an NAD-capped RNA.</text>
</comment>
<dbReference type="GO" id="GO:0000956">
    <property type="term" value="P:nuclear-transcribed mRNA catabolic process"/>
    <property type="evidence" value="ECO:0007669"/>
    <property type="project" value="TreeGrafter"/>
</dbReference>
<gene>
    <name evidence="2" type="ORF">CAEBREN_23079</name>
</gene>
<evidence type="ECO:0000256" key="1">
    <source>
        <dbReference type="RuleBase" id="RU367113"/>
    </source>
</evidence>
<dbReference type="GO" id="GO:0000166">
    <property type="term" value="F:nucleotide binding"/>
    <property type="evidence" value="ECO:0007669"/>
    <property type="project" value="UniProtKB-KW"/>
</dbReference>
<keyword evidence="1" id="KW-0479">Metal-binding</keyword>
<organism evidence="3">
    <name type="scientific">Caenorhabditis brenneri</name>
    <name type="common">Nematode worm</name>
    <dbReference type="NCBI Taxonomy" id="135651"/>
    <lineage>
        <taxon>Eukaryota</taxon>
        <taxon>Metazoa</taxon>
        <taxon>Ecdysozoa</taxon>
        <taxon>Nematoda</taxon>
        <taxon>Chromadorea</taxon>
        <taxon>Rhabditida</taxon>
        <taxon>Rhabditina</taxon>
        <taxon>Rhabditomorpha</taxon>
        <taxon>Rhabditoidea</taxon>
        <taxon>Rhabditidae</taxon>
        <taxon>Peloderinae</taxon>
        <taxon>Caenorhabditis</taxon>
    </lineage>
</organism>
<dbReference type="GO" id="GO:0046872">
    <property type="term" value="F:metal ion binding"/>
    <property type="evidence" value="ECO:0007669"/>
    <property type="project" value="UniProtKB-KW"/>
</dbReference>
<dbReference type="EC" id="3.6.1.-" evidence="1"/>
<name>G0NTP6_CAEBE</name>
<dbReference type="GO" id="GO:0110155">
    <property type="term" value="P:NAD-cap decapping"/>
    <property type="evidence" value="ECO:0007669"/>
    <property type="project" value="TreeGrafter"/>
</dbReference>
<dbReference type="HOGENOM" id="CLU_440219_0_0_1"/>
<comment type="subcellular location">
    <subcellularLocation>
        <location evidence="1">Nucleus</location>
    </subcellularLocation>
</comment>
<keyword evidence="1" id="KW-0547">Nucleotide-binding</keyword>
<dbReference type="eggNOG" id="ENOG502RADT">
    <property type="taxonomic scope" value="Eukaryota"/>
</dbReference>
<dbReference type="PANTHER" id="PTHR12395:SF12">
    <property type="entry name" value="DECAPPING NUCLEASE"/>
    <property type="match status" value="1"/>
</dbReference>
<dbReference type="GO" id="GO:0034353">
    <property type="term" value="F:mRNA 5'-diphosphatase activity"/>
    <property type="evidence" value="ECO:0007669"/>
    <property type="project" value="TreeGrafter"/>
</dbReference>
<dbReference type="GO" id="GO:0005829">
    <property type="term" value="C:cytosol"/>
    <property type="evidence" value="ECO:0007669"/>
    <property type="project" value="TreeGrafter"/>
</dbReference>
<proteinExistence type="inferred from homology"/>
<keyword evidence="1" id="KW-0539">Nucleus</keyword>
<protein>
    <recommendedName>
        <fullName evidence="1">Decapping nuclease</fullName>
        <ecNumber evidence="1">3.6.1.-</ecNumber>
    </recommendedName>
</protein>
<dbReference type="PANTHER" id="PTHR12395">
    <property type="entry name" value="DOM-3 RELATED"/>
    <property type="match status" value="1"/>
</dbReference>
<keyword evidence="1" id="KW-0378">Hydrolase</keyword>
<evidence type="ECO:0000313" key="2">
    <source>
        <dbReference type="EMBL" id="EGT37326.1"/>
    </source>
</evidence>
<dbReference type="STRING" id="135651.G0NTP6"/>
<dbReference type="GO" id="GO:0005634">
    <property type="term" value="C:nucleus"/>
    <property type="evidence" value="ECO:0007669"/>
    <property type="project" value="UniProtKB-SubCell"/>
</dbReference>
<keyword evidence="1" id="KW-0694">RNA-binding</keyword>
<sequence length="621" mass="70837">MMKTTIQVETIGYFGENGEEVERSTIPQLNDKNRKHVEKPSFSFPFLNLNVKTVATTNYKNHPALESFLRYLNNRGSLQKTTVNPNIVTDSRTLIGICSPGGDGLKIKVLWKSGVIFVWMEEERDSAGENGRYESIFRKFFTKKGTEEKKIEGVFQAKVPFGRGFWNILYSGEVEAIDVTTSAPTTFPFWKNQSEGYYWEAVFCNIPTVIVGTRTEEKEKDPKTREPLCYPELSVYKIDRLDRDSIPEKTSIQAAKPKATFYPWSIVDGENRLLELIKLINSTSEGQFYSFSRSSSSGKWMALPDEGGQEEITATPDLLPKRLNSNRRYFEGRPSVFPFLKLNIEVPDTSVGEYKLESFLNYLWQKGYPNGQKPDFVAFKQLLIYVASSGATSTIHAFKHDGVIFLTRMKNEKAPSKIDHAAVFKHFFTKTFGVEPIGEDATVRKAVLKATVEKEDGGSYSILYSGAVSAVDEDNKIFDFSVQKYGISSFRYTDGLGCYTYWKLIIGNVQSLVIGLRRRRAPIHPVTKEHIEEYFVKDIQKLNTNEYLSKFTQISRHPLNWTVSDGEKSLQDFLKMVQDTVTCNGDCFVFSKTADNPDWQIRREEEEVGEFRDVVMQNISV</sequence>
<reference evidence="3" key="1">
    <citation type="submission" date="2011-07" db="EMBL/GenBank/DDBJ databases">
        <authorList>
            <consortium name="Caenorhabditis brenneri Sequencing and Analysis Consortium"/>
            <person name="Wilson R.K."/>
        </authorList>
    </citation>
    <scope>NUCLEOTIDE SEQUENCE [LARGE SCALE GENOMIC DNA]</scope>
    <source>
        <strain evidence="3">PB2801</strain>
    </source>
</reference>
<keyword evidence="3" id="KW-1185">Reference proteome</keyword>
<evidence type="ECO:0000313" key="3">
    <source>
        <dbReference type="Proteomes" id="UP000008068"/>
    </source>
</evidence>
<dbReference type="Proteomes" id="UP000008068">
    <property type="component" value="Unassembled WGS sequence"/>
</dbReference>
<dbReference type="GO" id="GO:0004518">
    <property type="term" value="F:nuclease activity"/>
    <property type="evidence" value="ECO:0007669"/>
    <property type="project" value="UniProtKB-KW"/>
</dbReference>
<keyword evidence="1" id="KW-0540">Nuclease</keyword>
<comment type="similarity">
    <text evidence="1">Belongs to the DXO/Dom3Z family.</text>
</comment>
<comment type="cofactor">
    <cofactor evidence="1">
        <name>a divalent metal cation</name>
        <dbReference type="ChEBI" id="CHEBI:60240"/>
    </cofactor>
</comment>
<dbReference type="InParanoid" id="G0NTP6"/>
<dbReference type="GO" id="GO:0003723">
    <property type="term" value="F:RNA binding"/>
    <property type="evidence" value="ECO:0007669"/>
    <property type="project" value="UniProtKB-KW"/>
</dbReference>
<dbReference type="AlphaFoldDB" id="G0NTP6"/>
<dbReference type="InterPro" id="IPR039039">
    <property type="entry name" value="RAI1-like_fam"/>
</dbReference>